<dbReference type="EMBL" id="BTGB01000009">
    <property type="protein sequence ID" value="GMM47596.1"/>
    <property type="molecule type" value="Genomic_DNA"/>
</dbReference>
<dbReference type="InterPro" id="IPR029058">
    <property type="entry name" value="AB_hydrolase_fold"/>
</dbReference>
<dbReference type="Gene3D" id="3.40.50.1820">
    <property type="entry name" value="alpha/beta hydrolase"/>
    <property type="match status" value="1"/>
</dbReference>
<keyword evidence="1" id="KW-0472">Membrane</keyword>
<evidence type="ECO:0000313" key="4">
    <source>
        <dbReference type="Proteomes" id="UP001378960"/>
    </source>
</evidence>
<keyword evidence="4" id="KW-1185">Reference proteome</keyword>
<dbReference type="SUPFAM" id="SSF53474">
    <property type="entry name" value="alpha/beta-Hydrolases"/>
    <property type="match status" value="1"/>
</dbReference>
<proteinExistence type="predicted"/>
<reference evidence="3 4" key="1">
    <citation type="journal article" date="2023" name="Elife">
        <title>Identification of key yeast species and microbe-microbe interactions impacting larval growth of Drosophila in the wild.</title>
        <authorList>
            <person name="Mure A."/>
            <person name="Sugiura Y."/>
            <person name="Maeda R."/>
            <person name="Honda K."/>
            <person name="Sakurai N."/>
            <person name="Takahashi Y."/>
            <person name="Watada M."/>
            <person name="Katoh T."/>
            <person name="Gotoh A."/>
            <person name="Gotoh Y."/>
            <person name="Taniguchi I."/>
            <person name="Nakamura K."/>
            <person name="Hayashi T."/>
            <person name="Katayama T."/>
            <person name="Uemura T."/>
            <person name="Hattori Y."/>
        </authorList>
    </citation>
    <scope>NUCLEOTIDE SEQUENCE [LARGE SCALE GENOMIC DNA]</scope>
    <source>
        <strain evidence="3 4">PK-24</strain>
    </source>
</reference>
<dbReference type="PANTHER" id="PTHR12277">
    <property type="entry name" value="ALPHA/BETA HYDROLASE DOMAIN-CONTAINING PROTEIN"/>
    <property type="match status" value="1"/>
</dbReference>
<comment type="caution">
    <text evidence="3">The sequence shown here is derived from an EMBL/GenBank/DDBJ whole genome shotgun (WGS) entry which is preliminary data.</text>
</comment>
<gene>
    <name evidence="3" type="ORF">DAPK24_041940</name>
</gene>
<name>A0AAV5R7U5_PICKL</name>
<dbReference type="GO" id="GO:0016020">
    <property type="term" value="C:membrane"/>
    <property type="evidence" value="ECO:0007669"/>
    <property type="project" value="TreeGrafter"/>
</dbReference>
<dbReference type="Proteomes" id="UP001378960">
    <property type="component" value="Unassembled WGS sequence"/>
</dbReference>
<accession>A0AAV5R7U5</accession>
<protein>
    <recommendedName>
        <fullName evidence="2">Serine aminopeptidase S33 domain-containing protein</fullName>
    </recommendedName>
</protein>
<organism evidence="3 4">
    <name type="scientific">Pichia kluyveri</name>
    <name type="common">Yeast</name>
    <dbReference type="NCBI Taxonomy" id="36015"/>
    <lineage>
        <taxon>Eukaryota</taxon>
        <taxon>Fungi</taxon>
        <taxon>Dikarya</taxon>
        <taxon>Ascomycota</taxon>
        <taxon>Saccharomycotina</taxon>
        <taxon>Pichiomycetes</taxon>
        <taxon>Pichiales</taxon>
        <taxon>Pichiaceae</taxon>
        <taxon>Pichia</taxon>
    </lineage>
</organism>
<feature type="transmembrane region" description="Helical" evidence="1">
    <location>
        <begin position="6"/>
        <end position="36"/>
    </location>
</feature>
<evidence type="ECO:0000313" key="3">
    <source>
        <dbReference type="EMBL" id="GMM47596.1"/>
    </source>
</evidence>
<keyword evidence="1" id="KW-1133">Transmembrane helix</keyword>
<sequence length="307" mass="34497">MLNVSAIIHLARTVVGSGIILVSIVSALSLAALYVFQRKLVYPSMLKKAREKVDTPDMFDIPFENIKIKTKDGEVLQSFLMLHDSNSSDYTNKTILILSPNAGNIGMFLPVANYIYNNLNYNVFIYSYRGYGHSTGHPHEAGLKLDADAVMDFIASHKQLSQSSIITYGRSLGGAVAIYITSKYGDQISGMILENTFLNIPKVIPHIFPLLKPFSWLCSEFWNSEEDIKLINSDIPCLFLAGTNDEIVPHDHMKQLFEIVGTKNKSDKQSTKIWRDFNANHNNTIVAPGYWEIWADFTKEMVIPIGK</sequence>
<evidence type="ECO:0000256" key="1">
    <source>
        <dbReference type="SAM" id="Phobius"/>
    </source>
</evidence>
<dbReference type="GO" id="GO:0008474">
    <property type="term" value="F:palmitoyl-(protein) hydrolase activity"/>
    <property type="evidence" value="ECO:0007669"/>
    <property type="project" value="TreeGrafter"/>
</dbReference>
<keyword evidence="1" id="KW-0812">Transmembrane</keyword>
<evidence type="ECO:0000259" key="2">
    <source>
        <dbReference type="Pfam" id="PF12146"/>
    </source>
</evidence>
<feature type="domain" description="Serine aminopeptidase S33" evidence="2">
    <location>
        <begin position="104"/>
        <end position="222"/>
    </location>
</feature>
<dbReference type="Pfam" id="PF12146">
    <property type="entry name" value="Hydrolase_4"/>
    <property type="match status" value="1"/>
</dbReference>
<dbReference type="AlphaFoldDB" id="A0AAV5R7U5"/>
<dbReference type="PANTHER" id="PTHR12277:SF81">
    <property type="entry name" value="PROTEIN ABHD13"/>
    <property type="match status" value="1"/>
</dbReference>
<dbReference type="InterPro" id="IPR022742">
    <property type="entry name" value="Hydrolase_4"/>
</dbReference>